<protein>
    <submittedName>
        <fullName evidence="2">DUF2812 domain-containing protein</fullName>
    </submittedName>
</protein>
<dbReference type="Pfam" id="PF11193">
    <property type="entry name" value="DUF2812"/>
    <property type="match status" value="1"/>
</dbReference>
<evidence type="ECO:0000313" key="3">
    <source>
        <dbReference type="Proteomes" id="UP000609346"/>
    </source>
</evidence>
<reference evidence="2 3" key="1">
    <citation type="submission" date="2020-09" db="EMBL/GenBank/DDBJ databases">
        <title>Paenibacillus sp. strain PR3 16S rRNA gene Genome sequencing and assembly.</title>
        <authorList>
            <person name="Kim J."/>
        </authorList>
    </citation>
    <scope>NUCLEOTIDE SEQUENCE [LARGE SCALE GENOMIC DNA]</scope>
    <source>
        <strain evidence="2 3">PR3</strain>
    </source>
</reference>
<keyword evidence="3" id="KW-1185">Reference proteome</keyword>
<evidence type="ECO:0000256" key="1">
    <source>
        <dbReference type="SAM" id="Phobius"/>
    </source>
</evidence>
<keyword evidence="1" id="KW-0812">Transmembrane</keyword>
<proteinExistence type="predicted"/>
<feature type="transmembrane region" description="Helical" evidence="1">
    <location>
        <begin position="122"/>
        <end position="142"/>
    </location>
</feature>
<keyword evidence="1" id="KW-0472">Membrane</keyword>
<dbReference type="EMBL" id="JACXZA010000006">
    <property type="protein sequence ID" value="MBD3921673.1"/>
    <property type="molecule type" value="Genomic_DNA"/>
</dbReference>
<comment type="caution">
    <text evidence="2">The sequence shown here is derived from an EMBL/GenBank/DDBJ whole genome shotgun (WGS) entry which is preliminary data.</text>
</comment>
<dbReference type="InterPro" id="IPR021359">
    <property type="entry name" value="DUF2812"/>
</dbReference>
<sequence>MTQALLDQFVVRTRVSFVWNYEKDEKWLTDLSAQGQHLVEPGTFRYVFKKDTSARYVYRMDYHQIKEKEQLNEYYALFKDMGWEHIGSNMGWHYFRKPYAEGDTSTHIYTDRSSLKQLLKRIQFMLMMLAFANVPIMIVNSINTWKWSDDAKPFSGLIGVVVVFQLVVVLLLLYGTARFQRKIRRLDEH</sequence>
<dbReference type="Proteomes" id="UP000609346">
    <property type="component" value="Unassembled WGS sequence"/>
</dbReference>
<keyword evidence="1" id="KW-1133">Transmembrane helix</keyword>
<accession>A0ABR8N0E7</accession>
<dbReference type="RefSeq" id="WP_191205961.1">
    <property type="nucleotide sequence ID" value="NZ_JACXZA010000006.1"/>
</dbReference>
<gene>
    <name evidence="2" type="ORF">H8B09_23100</name>
</gene>
<feature type="transmembrane region" description="Helical" evidence="1">
    <location>
        <begin position="154"/>
        <end position="175"/>
    </location>
</feature>
<name>A0ABR8N0E7_9BACL</name>
<organism evidence="2 3">
    <name type="scientific">Paenibacillus terricola</name>
    <dbReference type="NCBI Taxonomy" id="2763503"/>
    <lineage>
        <taxon>Bacteria</taxon>
        <taxon>Bacillati</taxon>
        <taxon>Bacillota</taxon>
        <taxon>Bacilli</taxon>
        <taxon>Bacillales</taxon>
        <taxon>Paenibacillaceae</taxon>
        <taxon>Paenibacillus</taxon>
    </lineage>
</organism>
<evidence type="ECO:0000313" key="2">
    <source>
        <dbReference type="EMBL" id="MBD3921673.1"/>
    </source>
</evidence>